<dbReference type="InterPro" id="IPR036145">
    <property type="entry name" value="MinC_C_sf"/>
</dbReference>
<protein>
    <recommendedName>
        <fullName evidence="6">Probable septum site-determining protein MinC</fullName>
    </recommendedName>
</protein>
<evidence type="ECO:0000256" key="2">
    <source>
        <dbReference type="ARBA" id="ARBA00022618"/>
    </source>
</evidence>
<gene>
    <name evidence="6 9" type="primary">minC</name>
    <name evidence="9" type="ORF">TGUWTKB_4180</name>
</gene>
<evidence type="ECO:0000256" key="5">
    <source>
        <dbReference type="ARBA" id="ARBA00025606"/>
    </source>
</evidence>
<dbReference type="STRING" id="1410383.TGUWTKB_4180"/>
<dbReference type="InterPro" id="IPR005526">
    <property type="entry name" value="Septum_form_inhib_MinC_C"/>
</dbReference>
<dbReference type="InterPro" id="IPR016098">
    <property type="entry name" value="CAP/MinC_C"/>
</dbReference>
<reference evidence="9 10" key="2">
    <citation type="journal article" date="2014" name="Curr. Biol.">
        <title>Symbiont-Supplemented Maternal Investment Underpinning Host's Ecological Adaptation.</title>
        <authorList>
            <person name="Kaiwa N."/>
            <person name="Hosokawa T."/>
            <person name="Nikoh N."/>
            <person name="Tanahashi M."/>
            <person name="Moriyama M."/>
            <person name="Meng X.Y."/>
            <person name="Maeda T."/>
            <person name="Yamaguchi K."/>
            <person name="Shigenobu S."/>
            <person name="Ito M."/>
            <person name="Fukatsu T."/>
        </authorList>
    </citation>
    <scope>NUCLEOTIDE SEQUENCE [LARGE SCALE GENOMIC DNA]</scope>
    <source>
        <strain evidence="9 10">UwTKB</strain>
    </source>
</reference>
<reference evidence="10" key="1">
    <citation type="submission" date="2013-11" db="EMBL/GenBank/DDBJ databases">
        <title>Symbiont-containing voluminous jelly as an extraordinary maternal gift for overwintering insect nymphs.</title>
        <authorList>
            <person name="Kaiwa N."/>
            <person name="Hosokawa T."/>
            <person name="Nikoh N."/>
            <person name="Meng X.Y."/>
            <person name="Tanahashi M."/>
            <person name="Moriyama M."/>
            <person name="Maeda T."/>
            <person name="Yamaguchi K."/>
            <person name="Shigenobu S."/>
            <person name="Ito M."/>
            <person name="Fukatsu T."/>
        </authorList>
    </citation>
    <scope>NUCLEOTIDE SEQUENCE [LARGE SCALE GENOMIC DNA]</scope>
    <source>
        <strain evidence="10">UwTKB</strain>
    </source>
</reference>
<proteinExistence type="inferred from homology"/>
<evidence type="ECO:0000256" key="1">
    <source>
        <dbReference type="ARBA" id="ARBA00006291"/>
    </source>
</evidence>
<evidence type="ECO:0000313" key="10">
    <source>
        <dbReference type="Proteomes" id="UP000031627"/>
    </source>
</evidence>
<organism evidence="9 10">
    <name type="scientific">Candidatus Tachikawaea gelatinosa</name>
    <dbReference type="NCBI Taxonomy" id="1410383"/>
    <lineage>
        <taxon>Bacteria</taxon>
        <taxon>Pseudomonadati</taxon>
        <taxon>Pseudomonadota</taxon>
        <taxon>Gammaproteobacteria</taxon>
        <taxon>Enterobacterales</taxon>
        <taxon>Enterobacteriaceae</taxon>
        <taxon>Candidatus Tachikawaea</taxon>
    </lineage>
</organism>
<dbReference type="Proteomes" id="UP000031627">
    <property type="component" value="Chromosome"/>
</dbReference>
<evidence type="ECO:0000259" key="8">
    <source>
        <dbReference type="Pfam" id="PF05209"/>
    </source>
</evidence>
<dbReference type="Pfam" id="PF03775">
    <property type="entry name" value="MinC_C"/>
    <property type="match status" value="1"/>
</dbReference>
<dbReference type="Gene3D" id="3.30.70.260">
    <property type="match status" value="1"/>
</dbReference>
<keyword evidence="4 6" id="KW-0131">Cell cycle</keyword>
<evidence type="ECO:0000256" key="4">
    <source>
        <dbReference type="ARBA" id="ARBA00023306"/>
    </source>
</evidence>
<dbReference type="SUPFAM" id="SSF63848">
    <property type="entry name" value="Cell-division inhibitor MinC, C-terminal domain"/>
    <property type="match status" value="1"/>
</dbReference>
<comment type="similarity">
    <text evidence="1 6">Belongs to the MinC family.</text>
</comment>
<dbReference type="GO" id="GO:0000917">
    <property type="term" value="P:division septum assembly"/>
    <property type="evidence" value="ECO:0007669"/>
    <property type="project" value="UniProtKB-KW"/>
</dbReference>
<name>A0A090AS19_9ENTR</name>
<evidence type="ECO:0000259" key="7">
    <source>
        <dbReference type="Pfam" id="PF03775"/>
    </source>
</evidence>
<comment type="subunit">
    <text evidence="6">Interacts with MinD and FtsZ.</text>
</comment>
<feature type="domain" description="Septum formation inhibitor MinC N-terminal" evidence="8">
    <location>
        <begin position="5"/>
        <end position="75"/>
    </location>
</feature>
<dbReference type="HAMAP" id="MF_00267">
    <property type="entry name" value="MinC"/>
    <property type="match status" value="1"/>
</dbReference>
<dbReference type="PANTHER" id="PTHR34108">
    <property type="entry name" value="SEPTUM SITE-DETERMINING PROTEIN MINC"/>
    <property type="match status" value="1"/>
</dbReference>
<evidence type="ECO:0000256" key="6">
    <source>
        <dbReference type="HAMAP-Rule" id="MF_00267"/>
    </source>
</evidence>
<dbReference type="EMBL" id="AP014521">
    <property type="protein sequence ID" value="BAP58645.1"/>
    <property type="molecule type" value="Genomic_DNA"/>
</dbReference>
<comment type="function">
    <text evidence="5 6">Cell division inhibitor that blocks the formation of polar Z ring septums. Rapidly oscillates between the poles of the cell to destabilize FtsZ filaments that have formed before they mature into polar Z rings. Prevents FtsZ polymerization.</text>
</comment>
<dbReference type="Pfam" id="PF05209">
    <property type="entry name" value="MinC_N"/>
    <property type="match status" value="1"/>
</dbReference>
<keyword evidence="10" id="KW-1185">Reference proteome</keyword>
<dbReference type="Gene3D" id="2.160.20.70">
    <property type="match status" value="1"/>
</dbReference>
<dbReference type="InterPro" id="IPR007874">
    <property type="entry name" value="MinC_N"/>
</dbReference>
<dbReference type="GO" id="GO:0051302">
    <property type="term" value="P:regulation of cell division"/>
    <property type="evidence" value="ECO:0007669"/>
    <property type="project" value="InterPro"/>
</dbReference>
<sequence length="222" mass="24914">MQIPVQFKGSNFTLFVIYLNRLEPSILYQAIKKKINQAPSFFKNAPVVINISNVNDNQINWKEIKNVFISTGLRIVGVSGCKNLRLKNMILEGGIAILKEGKESIIKKKIIYKNKSHIINNIIRSGQQIYAKHADLVVTTHVSFGAELIADGNIHIYGNMYGRALAGANGDQERQIFCTNLSAELVSIAGKYWSMDDIPIDFFGKSARIFLKKDILSIQQLN</sequence>
<dbReference type="GO" id="GO:0000902">
    <property type="term" value="P:cell morphogenesis"/>
    <property type="evidence" value="ECO:0007669"/>
    <property type="project" value="InterPro"/>
</dbReference>
<dbReference type="InterPro" id="IPR013033">
    <property type="entry name" value="MinC"/>
</dbReference>
<dbReference type="AlphaFoldDB" id="A0A090AS19"/>
<feature type="domain" description="Septum formation inhibitor MinC C-terminal" evidence="7">
    <location>
        <begin position="118"/>
        <end position="218"/>
    </location>
</feature>
<dbReference type="NCBIfam" id="TIGR01222">
    <property type="entry name" value="minC"/>
    <property type="match status" value="1"/>
</dbReference>
<dbReference type="HOGENOM" id="CLU_067812_0_1_6"/>
<dbReference type="KEGG" id="sbw:TGUWTKB_4180"/>
<accession>A0A090AS19</accession>
<dbReference type="RefSeq" id="WP_041063111.1">
    <property type="nucleotide sequence ID" value="NZ_AP014521.1"/>
</dbReference>
<evidence type="ECO:0000313" key="9">
    <source>
        <dbReference type="EMBL" id="BAP58645.1"/>
    </source>
</evidence>
<evidence type="ECO:0000256" key="3">
    <source>
        <dbReference type="ARBA" id="ARBA00023210"/>
    </source>
</evidence>
<dbReference type="GO" id="GO:1901891">
    <property type="term" value="P:regulation of cell septum assembly"/>
    <property type="evidence" value="ECO:0007669"/>
    <property type="project" value="InterPro"/>
</dbReference>
<dbReference type="OrthoDB" id="9794530at2"/>
<keyword evidence="2 6" id="KW-0132">Cell division</keyword>
<keyword evidence="3 6" id="KW-0717">Septation</keyword>
<dbReference type="PANTHER" id="PTHR34108:SF1">
    <property type="entry name" value="SEPTUM SITE-DETERMINING PROTEIN MINC"/>
    <property type="match status" value="1"/>
</dbReference>